<gene>
    <name evidence="7" type="ORF">CERZMDRAFT_101193</name>
</gene>
<dbReference type="Pfam" id="PF08592">
    <property type="entry name" value="Anthrone_oxy"/>
    <property type="match status" value="1"/>
</dbReference>
<evidence type="ECO:0000256" key="1">
    <source>
        <dbReference type="ARBA" id="ARBA00004141"/>
    </source>
</evidence>
<dbReference type="EMBL" id="ML992692">
    <property type="protein sequence ID" value="KAF2208750.1"/>
    <property type="molecule type" value="Genomic_DNA"/>
</dbReference>
<organism evidence="7 8">
    <name type="scientific">Cercospora zeae-maydis SCOH1-5</name>
    <dbReference type="NCBI Taxonomy" id="717836"/>
    <lineage>
        <taxon>Eukaryota</taxon>
        <taxon>Fungi</taxon>
        <taxon>Dikarya</taxon>
        <taxon>Ascomycota</taxon>
        <taxon>Pezizomycotina</taxon>
        <taxon>Dothideomycetes</taxon>
        <taxon>Dothideomycetidae</taxon>
        <taxon>Mycosphaerellales</taxon>
        <taxon>Mycosphaerellaceae</taxon>
        <taxon>Cercospora</taxon>
    </lineage>
</organism>
<keyword evidence="2 6" id="KW-0812">Transmembrane</keyword>
<keyword evidence="8" id="KW-1185">Reference proteome</keyword>
<evidence type="ECO:0008006" key="9">
    <source>
        <dbReference type="Google" id="ProtNLM"/>
    </source>
</evidence>
<proteinExistence type="inferred from homology"/>
<dbReference type="PANTHER" id="PTHR35042">
    <property type="entry name" value="ANTHRONE OXYGENASE ENCC"/>
    <property type="match status" value="1"/>
</dbReference>
<feature type="transmembrane region" description="Helical" evidence="6">
    <location>
        <begin position="46"/>
        <end position="74"/>
    </location>
</feature>
<evidence type="ECO:0000313" key="7">
    <source>
        <dbReference type="EMBL" id="KAF2208750.1"/>
    </source>
</evidence>
<accession>A0A6A6F693</accession>
<keyword evidence="3 6" id="KW-1133">Transmembrane helix</keyword>
<evidence type="ECO:0000313" key="8">
    <source>
        <dbReference type="Proteomes" id="UP000799539"/>
    </source>
</evidence>
<feature type="transmembrane region" description="Helical" evidence="6">
    <location>
        <begin position="86"/>
        <end position="105"/>
    </location>
</feature>
<protein>
    <recommendedName>
        <fullName evidence="9">DUF1772 domain-containing protein</fullName>
    </recommendedName>
</protein>
<comment type="similarity">
    <text evidence="5">Belongs to the anthrone oxygenase family.</text>
</comment>
<reference evidence="7" key="1">
    <citation type="journal article" date="2020" name="Stud. Mycol.">
        <title>101 Dothideomycetes genomes: a test case for predicting lifestyles and emergence of pathogens.</title>
        <authorList>
            <person name="Haridas S."/>
            <person name="Albert R."/>
            <person name="Binder M."/>
            <person name="Bloem J."/>
            <person name="Labutti K."/>
            <person name="Salamov A."/>
            <person name="Andreopoulos B."/>
            <person name="Baker S."/>
            <person name="Barry K."/>
            <person name="Bills G."/>
            <person name="Bluhm B."/>
            <person name="Cannon C."/>
            <person name="Castanera R."/>
            <person name="Culley D."/>
            <person name="Daum C."/>
            <person name="Ezra D."/>
            <person name="Gonzalez J."/>
            <person name="Henrissat B."/>
            <person name="Kuo A."/>
            <person name="Liang C."/>
            <person name="Lipzen A."/>
            <person name="Lutzoni F."/>
            <person name="Magnuson J."/>
            <person name="Mondo S."/>
            <person name="Nolan M."/>
            <person name="Ohm R."/>
            <person name="Pangilinan J."/>
            <person name="Park H.-J."/>
            <person name="Ramirez L."/>
            <person name="Alfaro M."/>
            <person name="Sun H."/>
            <person name="Tritt A."/>
            <person name="Yoshinaga Y."/>
            <person name="Zwiers L.-H."/>
            <person name="Turgeon B."/>
            <person name="Goodwin S."/>
            <person name="Spatafora J."/>
            <person name="Crous P."/>
            <person name="Grigoriev I."/>
        </authorList>
    </citation>
    <scope>NUCLEOTIDE SEQUENCE</scope>
    <source>
        <strain evidence="7">SCOH1-5</strain>
    </source>
</reference>
<name>A0A6A6F693_9PEZI</name>
<evidence type="ECO:0000256" key="6">
    <source>
        <dbReference type="SAM" id="Phobius"/>
    </source>
</evidence>
<evidence type="ECO:0000256" key="3">
    <source>
        <dbReference type="ARBA" id="ARBA00022989"/>
    </source>
</evidence>
<dbReference type="Proteomes" id="UP000799539">
    <property type="component" value="Unassembled WGS sequence"/>
</dbReference>
<evidence type="ECO:0000256" key="4">
    <source>
        <dbReference type="ARBA" id="ARBA00023136"/>
    </source>
</evidence>
<sequence>MEQTSVTAAKLVAIPTAFILSGYNLAFSQNGLPNLLSQPLSISTPVFANIYSSGLKLVTPGAIGSVSAFVYLAYIHNKQKPMQRNLYLAGAGLVLGVGLYTALIMKPGIGRLIEISKSRALQAEAEQNGEGARLLQQWVVQNWFRASLSFMGGVAGLWAAVL</sequence>
<keyword evidence="4 6" id="KW-0472">Membrane</keyword>
<dbReference type="GO" id="GO:0016020">
    <property type="term" value="C:membrane"/>
    <property type="evidence" value="ECO:0007669"/>
    <property type="project" value="UniProtKB-SubCell"/>
</dbReference>
<comment type="subcellular location">
    <subcellularLocation>
        <location evidence="1">Membrane</location>
        <topology evidence="1">Multi-pass membrane protein</topology>
    </subcellularLocation>
</comment>
<dbReference type="OrthoDB" id="5954308at2759"/>
<feature type="transmembrane region" description="Helical" evidence="6">
    <location>
        <begin position="7"/>
        <end position="26"/>
    </location>
</feature>
<dbReference type="AlphaFoldDB" id="A0A6A6F693"/>
<evidence type="ECO:0000256" key="5">
    <source>
        <dbReference type="ARBA" id="ARBA00034313"/>
    </source>
</evidence>
<dbReference type="InterPro" id="IPR013901">
    <property type="entry name" value="Anthrone_oxy"/>
</dbReference>
<evidence type="ECO:0000256" key="2">
    <source>
        <dbReference type="ARBA" id="ARBA00022692"/>
    </source>
</evidence>
<dbReference type="PANTHER" id="PTHR35042:SF1">
    <property type="entry name" value="DUF1772-DOMAIN-CONTAINING PROTEIN"/>
    <property type="match status" value="1"/>
</dbReference>